<comment type="caution">
    <text evidence="2">The sequence shown here is derived from an EMBL/GenBank/DDBJ whole genome shotgun (WGS) entry which is preliminary data.</text>
</comment>
<sequence>MEDLLEEANKNPSSIYEDEEQSYPAPLSKKNRSPIYEDEVEKSCLALSTNKKNKNSTTLQSPITSRSNSFSSKEVEANPEVNRNNFLGNYDHNNQNQHDKHNEFNENNEYEHNEYERNEYIELLEKISVSELAYFVALRPHILNLANKIFEGNNMSSISYASVPTSSVPVSTSPVISPSEAKLLFLRTRVCSKGLKEEIIRRIRPGIDMHSSVARSIIDKFSHMINSDRDKLNTFALTSAKEIIEAERWKEVSNVNVNTIEKLVTKDNIKLVFNSHLKYARLSQNNEEGMKKLLELYQTVVKIHIINKLKGEQKSIASSEVKNLDYITKNLKFNSVSGKNYAYEFELDYFV</sequence>
<feature type="region of interest" description="Disordered" evidence="1">
    <location>
        <begin position="51"/>
        <end position="106"/>
    </location>
</feature>
<feature type="region of interest" description="Disordered" evidence="1">
    <location>
        <begin position="1"/>
        <end position="35"/>
    </location>
</feature>
<feature type="compositionally biased region" description="Polar residues" evidence="1">
    <location>
        <begin position="51"/>
        <end position="72"/>
    </location>
</feature>
<name>A0A9N8WKJ7_9GLOM</name>
<accession>A0A9N8WKJ7</accession>
<dbReference type="EMBL" id="CAJVPY010000704">
    <property type="protein sequence ID" value="CAG8487954.1"/>
    <property type="molecule type" value="Genomic_DNA"/>
</dbReference>
<evidence type="ECO:0000256" key="1">
    <source>
        <dbReference type="SAM" id="MobiDB-lite"/>
    </source>
</evidence>
<keyword evidence="3" id="KW-1185">Reference proteome</keyword>
<feature type="compositionally biased region" description="Basic and acidic residues" evidence="1">
    <location>
        <begin position="97"/>
        <end position="106"/>
    </location>
</feature>
<evidence type="ECO:0000313" key="3">
    <source>
        <dbReference type="Proteomes" id="UP000789405"/>
    </source>
</evidence>
<dbReference type="OrthoDB" id="10381188at2759"/>
<proteinExistence type="predicted"/>
<protein>
    <submittedName>
        <fullName evidence="2">9804_t:CDS:1</fullName>
    </submittedName>
</protein>
<evidence type="ECO:0000313" key="2">
    <source>
        <dbReference type="EMBL" id="CAG8487954.1"/>
    </source>
</evidence>
<dbReference type="AlphaFoldDB" id="A0A9N8WKJ7"/>
<gene>
    <name evidence="2" type="ORF">DERYTH_LOCUS2265</name>
</gene>
<reference evidence="2" key="1">
    <citation type="submission" date="2021-06" db="EMBL/GenBank/DDBJ databases">
        <authorList>
            <person name="Kallberg Y."/>
            <person name="Tangrot J."/>
            <person name="Rosling A."/>
        </authorList>
    </citation>
    <scope>NUCLEOTIDE SEQUENCE</scope>
    <source>
        <strain evidence="2">MA453B</strain>
    </source>
</reference>
<organism evidence="2 3">
    <name type="scientific">Dentiscutata erythropus</name>
    <dbReference type="NCBI Taxonomy" id="1348616"/>
    <lineage>
        <taxon>Eukaryota</taxon>
        <taxon>Fungi</taxon>
        <taxon>Fungi incertae sedis</taxon>
        <taxon>Mucoromycota</taxon>
        <taxon>Glomeromycotina</taxon>
        <taxon>Glomeromycetes</taxon>
        <taxon>Diversisporales</taxon>
        <taxon>Gigasporaceae</taxon>
        <taxon>Dentiscutata</taxon>
    </lineage>
</organism>
<dbReference type="Proteomes" id="UP000789405">
    <property type="component" value="Unassembled WGS sequence"/>
</dbReference>